<gene>
    <name evidence="1" type="ORF">LY79DRAFT_315483</name>
</gene>
<proteinExistence type="predicted"/>
<protein>
    <submittedName>
        <fullName evidence="1">Uncharacterized protein</fullName>
    </submittedName>
</protein>
<name>A0AAD8V2X3_9PEZI</name>
<evidence type="ECO:0000313" key="2">
    <source>
        <dbReference type="Proteomes" id="UP001230504"/>
    </source>
</evidence>
<dbReference type="Proteomes" id="UP001230504">
    <property type="component" value="Unassembled WGS sequence"/>
</dbReference>
<dbReference type="AlphaFoldDB" id="A0AAD8V2X3"/>
<evidence type="ECO:0000313" key="1">
    <source>
        <dbReference type="EMBL" id="KAK1580133.1"/>
    </source>
</evidence>
<keyword evidence="2" id="KW-1185">Reference proteome</keyword>
<comment type="caution">
    <text evidence="1">The sequence shown here is derived from an EMBL/GenBank/DDBJ whole genome shotgun (WGS) entry which is preliminary data.</text>
</comment>
<dbReference type="RefSeq" id="XP_060411192.1">
    <property type="nucleotide sequence ID" value="XM_060552368.1"/>
</dbReference>
<organism evidence="1 2">
    <name type="scientific">Colletotrichum navitas</name>
    <dbReference type="NCBI Taxonomy" id="681940"/>
    <lineage>
        <taxon>Eukaryota</taxon>
        <taxon>Fungi</taxon>
        <taxon>Dikarya</taxon>
        <taxon>Ascomycota</taxon>
        <taxon>Pezizomycotina</taxon>
        <taxon>Sordariomycetes</taxon>
        <taxon>Hypocreomycetidae</taxon>
        <taxon>Glomerellales</taxon>
        <taxon>Glomerellaceae</taxon>
        <taxon>Colletotrichum</taxon>
        <taxon>Colletotrichum graminicola species complex</taxon>
    </lineage>
</organism>
<sequence length="167" mass="18710">MGRPLSTTVVDEAHLPVGRHRLYTNNWTGDGKGVGDDGGASFFTGWERKLHSHSQKEGTLLWLSELAPWIVFAGGRSKQHQRVCDFLVCRCRVCGYTTEAAFGQSANRRTVARGLSYMGKTARPETREKAGCQTCIKFLFCLLGRRRCVHNPRYGHVTRRLGTQVPT</sequence>
<dbReference type="GeneID" id="85436608"/>
<accession>A0AAD8V2X3</accession>
<dbReference type="EMBL" id="JAHLJV010000058">
    <property type="protein sequence ID" value="KAK1580133.1"/>
    <property type="molecule type" value="Genomic_DNA"/>
</dbReference>
<reference evidence="1" key="1">
    <citation type="submission" date="2021-06" db="EMBL/GenBank/DDBJ databases">
        <title>Comparative genomics, transcriptomics and evolutionary studies reveal genomic signatures of adaptation to plant cell wall in hemibiotrophic fungi.</title>
        <authorList>
            <consortium name="DOE Joint Genome Institute"/>
            <person name="Baroncelli R."/>
            <person name="Diaz J.F."/>
            <person name="Benocci T."/>
            <person name="Peng M."/>
            <person name="Battaglia E."/>
            <person name="Haridas S."/>
            <person name="Andreopoulos W."/>
            <person name="Labutti K."/>
            <person name="Pangilinan J."/>
            <person name="Floch G.L."/>
            <person name="Makela M.R."/>
            <person name="Henrissat B."/>
            <person name="Grigoriev I.V."/>
            <person name="Crouch J.A."/>
            <person name="De Vries R.P."/>
            <person name="Sukno S.A."/>
            <person name="Thon M.R."/>
        </authorList>
    </citation>
    <scope>NUCLEOTIDE SEQUENCE</scope>
    <source>
        <strain evidence="1">CBS 125086</strain>
    </source>
</reference>